<dbReference type="Proteomes" id="UP000807342">
    <property type="component" value="Unassembled WGS sequence"/>
</dbReference>
<gene>
    <name evidence="1" type="ORF">P691DRAFT_684643</name>
</gene>
<keyword evidence="2" id="KW-1185">Reference proteome</keyword>
<protein>
    <submittedName>
        <fullName evidence="1">Uncharacterized protein</fullName>
    </submittedName>
</protein>
<proteinExistence type="predicted"/>
<dbReference type="EMBL" id="MU152002">
    <property type="protein sequence ID" value="KAF9441230.1"/>
    <property type="molecule type" value="Genomic_DNA"/>
</dbReference>
<name>A0A9P5X0S8_9AGAR</name>
<organism evidence="1 2">
    <name type="scientific">Macrolepiota fuliginosa MF-IS2</name>
    <dbReference type="NCBI Taxonomy" id="1400762"/>
    <lineage>
        <taxon>Eukaryota</taxon>
        <taxon>Fungi</taxon>
        <taxon>Dikarya</taxon>
        <taxon>Basidiomycota</taxon>
        <taxon>Agaricomycotina</taxon>
        <taxon>Agaricomycetes</taxon>
        <taxon>Agaricomycetidae</taxon>
        <taxon>Agaricales</taxon>
        <taxon>Agaricineae</taxon>
        <taxon>Agaricaceae</taxon>
        <taxon>Macrolepiota</taxon>
    </lineage>
</organism>
<dbReference type="AlphaFoldDB" id="A0A9P5X0S8"/>
<evidence type="ECO:0000313" key="2">
    <source>
        <dbReference type="Proteomes" id="UP000807342"/>
    </source>
</evidence>
<sequence length="106" mass="11965">DNELSFSLLTKICEDHNIKQVLYPPLGPQPTMANSGATWKSEAHWLLCVALFTNHPQYQDVFSHVDPKKKGIKVNWANKIKNWLSEMEDITTNLMKELGATGVGIK</sequence>
<comment type="caution">
    <text evidence="1">The sequence shown here is derived from an EMBL/GenBank/DDBJ whole genome shotgun (WGS) entry which is preliminary data.</text>
</comment>
<dbReference type="OrthoDB" id="3266275at2759"/>
<reference evidence="1" key="1">
    <citation type="submission" date="2020-11" db="EMBL/GenBank/DDBJ databases">
        <authorList>
            <consortium name="DOE Joint Genome Institute"/>
            <person name="Ahrendt S."/>
            <person name="Riley R."/>
            <person name="Andreopoulos W."/>
            <person name="Labutti K."/>
            <person name="Pangilinan J."/>
            <person name="Ruiz-Duenas F.J."/>
            <person name="Barrasa J.M."/>
            <person name="Sanchez-Garcia M."/>
            <person name="Camarero S."/>
            <person name="Miyauchi S."/>
            <person name="Serrano A."/>
            <person name="Linde D."/>
            <person name="Babiker R."/>
            <person name="Drula E."/>
            <person name="Ayuso-Fernandez I."/>
            <person name="Pacheco R."/>
            <person name="Padilla G."/>
            <person name="Ferreira P."/>
            <person name="Barriuso J."/>
            <person name="Kellner H."/>
            <person name="Castanera R."/>
            <person name="Alfaro M."/>
            <person name="Ramirez L."/>
            <person name="Pisabarro A.G."/>
            <person name="Kuo A."/>
            <person name="Tritt A."/>
            <person name="Lipzen A."/>
            <person name="He G."/>
            <person name="Yan M."/>
            <person name="Ng V."/>
            <person name="Cullen D."/>
            <person name="Martin F."/>
            <person name="Rosso M.-N."/>
            <person name="Henrissat B."/>
            <person name="Hibbett D."/>
            <person name="Martinez A.T."/>
            <person name="Grigoriev I.V."/>
        </authorList>
    </citation>
    <scope>NUCLEOTIDE SEQUENCE</scope>
    <source>
        <strain evidence="1">MF-IS2</strain>
    </source>
</reference>
<feature type="non-terminal residue" evidence="1">
    <location>
        <position position="1"/>
    </location>
</feature>
<accession>A0A9P5X0S8</accession>
<evidence type="ECO:0000313" key="1">
    <source>
        <dbReference type="EMBL" id="KAF9441230.1"/>
    </source>
</evidence>